<feature type="compositionally biased region" description="Polar residues" evidence="1">
    <location>
        <begin position="79"/>
        <end position="93"/>
    </location>
</feature>
<comment type="caution">
    <text evidence="2">The sequence shown here is derived from an EMBL/GenBank/DDBJ whole genome shotgun (WGS) entry which is preliminary data.</text>
</comment>
<reference evidence="2 3" key="1">
    <citation type="journal article" date="2021" name="Elife">
        <title>Chloroplast acquisition without the gene transfer in kleptoplastic sea slugs, Plakobranchus ocellatus.</title>
        <authorList>
            <person name="Maeda T."/>
            <person name="Takahashi S."/>
            <person name="Yoshida T."/>
            <person name="Shimamura S."/>
            <person name="Takaki Y."/>
            <person name="Nagai Y."/>
            <person name="Toyoda A."/>
            <person name="Suzuki Y."/>
            <person name="Arimoto A."/>
            <person name="Ishii H."/>
            <person name="Satoh N."/>
            <person name="Nishiyama T."/>
            <person name="Hasebe M."/>
            <person name="Maruyama T."/>
            <person name="Minagawa J."/>
            <person name="Obokata J."/>
            <person name="Shigenobu S."/>
        </authorList>
    </citation>
    <scope>NUCLEOTIDE SEQUENCE [LARGE SCALE GENOMIC DNA]</scope>
</reference>
<accession>A0AAV4DGY3</accession>
<evidence type="ECO:0000256" key="1">
    <source>
        <dbReference type="SAM" id="MobiDB-lite"/>
    </source>
</evidence>
<name>A0AAV4DGY3_9GAST</name>
<proteinExistence type="predicted"/>
<protein>
    <submittedName>
        <fullName evidence="2">Uncharacterized protein</fullName>
    </submittedName>
</protein>
<evidence type="ECO:0000313" key="2">
    <source>
        <dbReference type="EMBL" id="GFO43406.1"/>
    </source>
</evidence>
<gene>
    <name evidence="2" type="ORF">PoB_006991100</name>
</gene>
<dbReference type="EMBL" id="BLXT01007882">
    <property type="protein sequence ID" value="GFO43406.1"/>
    <property type="molecule type" value="Genomic_DNA"/>
</dbReference>
<dbReference type="Proteomes" id="UP000735302">
    <property type="component" value="Unassembled WGS sequence"/>
</dbReference>
<feature type="region of interest" description="Disordered" evidence="1">
    <location>
        <begin position="79"/>
        <end position="102"/>
    </location>
</feature>
<evidence type="ECO:0000313" key="3">
    <source>
        <dbReference type="Proteomes" id="UP000735302"/>
    </source>
</evidence>
<feature type="region of interest" description="Disordered" evidence="1">
    <location>
        <begin position="1"/>
        <end position="27"/>
    </location>
</feature>
<dbReference type="AlphaFoldDB" id="A0AAV4DGY3"/>
<organism evidence="2 3">
    <name type="scientific">Plakobranchus ocellatus</name>
    <dbReference type="NCBI Taxonomy" id="259542"/>
    <lineage>
        <taxon>Eukaryota</taxon>
        <taxon>Metazoa</taxon>
        <taxon>Spiralia</taxon>
        <taxon>Lophotrochozoa</taxon>
        <taxon>Mollusca</taxon>
        <taxon>Gastropoda</taxon>
        <taxon>Heterobranchia</taxon>
        <taxon>Euthyneura</taxon>
        <taxon>Panpulmonata</taxon>
        <taxon>Sacoglossa</taxon>
        <taxon>Placobranchoidea</taxon>
        <taxon>Plakobranchidae</taxon>
        <taxon>Plakobranchus</taxon>
    </lineage>
</organism>
<keyword evidence="3" id="KW-1185">Reference proteome</keyword>
<sequence>MRAQENFYDSAQKNFDSNDARTRELQQHRGRYMHKRISTAARMIHAQESFDSNRMIKCETTPEAPKVIHAQEINSTRTMRAQKNFDGTKNGPRTSEFRRLRE</sequence>
<feature type="compositionally biased region" description="Basic and acidic residues" evidence="1">
    <location>
        <begin position="16"/>
        <end position="27"/>
    </location>
</feature>